<dbReference type="AlphaFoldDB" id="A0AAD1U5F8"/>
<proteinExistence type="predicted"/>
<dbReference type="Proteomes" id="UP001295684">
    <property type="component" value="Unassembled WGS sequence"/>
</dbReference>
<gene>
    <name evidence="1" type="ORF">ECRASSUSDP1_LOCUS1838</name>
</gene>
<evidence type="ECO:0000313" key="1">
    <source>
        <dbReference type="EMBL" id="CAI2360534.1"/>
    </source>
</evidence>
<protein>
    <submittedName>
        <fullName evidence="1">Uncharacterized protein</fullName>
    </submittedName>
</protein>
<comment type="caution">
    <text evidence="1">The sequence shown here is derived from an EMBL/GenBank/DDBJ whole genome shotgun (WGS) entry which is preliminary data.</text>
</comment>
<accession>A0AAD1U5F8</accession>
<dbReference type="EMBL" id="CAMPGE010001733">
    <property type="protein sequence ID" value="CAI2360534.1"/>
    <property type="molecule type" value="Genomic_DNA"/>
</dbReference>
<name>A0AAD1U5F8_EUPCR</name>
<evidence type="ECO:0000313" key="2">
    <source>
        <dbReference type="Proteomes" id="UP001295684"/>
    </source>
</evidence>
<sequence>MVNLLKKSGKAKKNSDKLDWNNCEATLRLNAPKCNQPLEISQKKEMDVISDRSRTPQIPSAFQRLQTQVSTTRAGLNNLDIEINQSKRLLRKMTKRYGPSKSQFRSQRVLLPKKRTTGSQIFKNLLTKFAYKVDSNRLKVQIRQKSLLINNKIHHLNKRISEANGHKALTIRECARKQATFCQNNDLRQEITGCLGVVQEYLKNLRIAQEKSEAFWNLCKQSLDNYMKLDQKQRGCSRIAPCRSSRTNKYKSLQVTCKEIQLSNYPNQEATFIKQINGVLCAVHGMVKNSKIYYIISPVGFGEKKQFLEVQRTGDINHIDLEQEIDKHFVWFGGDDTTPMSKCDGRRYISVSSF</sequence>
<organism evidence="1 2">
    <name type="scientific">Euplotes crassus</name>
    <dbReference type="NCBI Taxonomy" id="5936"/>
    <lineage>
        <taxon>Eukaryota</taxon>
        <taxon>Sar</taxon>
        <taxon>Alveolata</taxon>
        <taxon>Ciliophora</taxon>
        <taxon>Intramacronucleata</taxon>
        <taxon>Spirotrichea</taxon>
        <taxon>Hypotrichia</taxon>
        <taxon>Euplotida</taxon>
        <taxon>Euplotidae</taxon>
        <taxon>Moneuplotes</taxon>
    </lineage>
</organism>
<reference evidence="1" key="1">
    <citation type="submission" date="2023-07" db="EMBL/GenBank/DDBJ databases">
        <authorList>
            <consortium name="AG Swart"/>
            <person name="Singh M."/>
            <person name="Singh A."/>
            <person name="Seah K."/>
            <person name="Emmerich C."/>
        </authorList>
    </citation>
    <scope>NUCLEOTIDE SEQUENCE</scope>
    <source>
        <strain evidence="1">DP1</strain>
    </source>
</reference>
<keyword evidence="2" id="KW-1185">Reference proteome</keyword>